<dbReference type="Proteomes" id="UP000190648">
    <property type="component" value="Unassembled WGS sequence"/>
</dbReference>
<gene>
    <name evidence="2" type="ORF">AV530_009237</name>
</gene>
<dbReference type="EMBL" id="LSYS01002801">
    <property type="protein sequence ID" value="OPJ85682.1"/>
    <property type="molecule type" value="Genomic_DNA"/>
</dbReference>
<organism evidence="2 3">
    <name type="scientific">Patagioenas fasciata monilis</name>
    <dbReference type="NCBI Taxonomy" id="372326"/>
    <lineage>
        <taxon>Eukaryota</taxon>
        <taxon>Metazoa</taxon>
        <taxon>Chordata</taxon>
        <taxon>Craniata</taxon>
        <taxon>Vertebrata</taxon>
        <taxon>Euteleostomi</taxon>
        <taxon>Archelosauria</taxon>
        <taxon>Archosauria</taxon>
        <taxon>Dinosauria</taxon>
        <taxon>Saurischia</taxon>
        <taxon>Theropoda</taxon>
        <taxon>Coelurosauria</taxon>
        <taxon>Aves</taxon>
        <taxon>Neognathae</taxon>
        <taxon>Neoaves</taxon>
        <taxon>Columbimorphae</taxon>
        <taxon>Columbiformes</taxon>
        <taxon>Columbidae</taxon>
        <taxon>Patagioenas</taxon>
    </lineage>
</organism>
<feature type="region of interest" description="Disordered" evidence="1">
    <location>
        <begin position="1"/>
        <end position="133"/>
    </location>
</feature>
<accession>A0A1V4KMI0</accession>
<evidence type="ECO:0000256" key="1">
    <source>
        <dbReference type="SAM" id="MobiDB-lite"/>
    </source>
</evidence>
<keyword evidence="3" id="KW-1185">Reference proteome</keyword>
<evidence type="ECO:0000313" key="3">
    <source>
        <dbReference type="Proteomes" id="UP000190648"/>
    </source>
</evidence>
<dbReference type="OrthoDB" id="9219444at2759"/>
<dbReference type="AlphaFoldDB" id="A0A1V4KMI0"/>
<reference evidence="2 3" key="1">
    <citation type="submission" date="2016-02" db="EMBL/GenBank/DDBJ databases">
        <title>Band-tailed pigeon sequencing and assembly.</title>
        <authorList>
            <person name="Soares A.E."/>
            <person name="Novak B.J."/>
            <person name="Rice E.S."/>
            <person name="O'Connell B."/>
            <person name="Chang D."/>
            <person name="Weber S."/>
            <person name="Shapiro B."/>
        </authorList>
    </citation>
    <scope>NUCLEOTIDE SEQUENCE [LARGE SCALE GENOMIC DNA]</scope>
    <source>
        <strain evidence="2">BTP2013</strain>
        <tissue evidence="2">Blood</tissue>
    </source>
</reference>
<proteinExistence type="predicted"/>
<feature type="compositionally biased region" description="Acidic residues" evidence="1">
    <location>
        <begin position="120"/>
        <end position="129"/>
    </location>
</feature>
<evidence type="ECO:0000313" key="2">
    <source>
        <dbReference type="EMBL" id="OPJ85682.1"/>
    </source>
</evidence>
<protein>
    <submittedName>
        <fullName evidence="2">Uncharacterized protein</fullName>
    </submittedName>
</protein>
<comment type="caution">
    <text evidence="2">The sequence shown here is derived from an EMBL/GenBank/DDBJ whole genome shotgun (WGS) entry which is preliminary data.</text>
</comment>
<sequence length="207" mass="22211">MEGPDAFLGPCEGALEGDPPAPVTVPSAPAEEEEEGDEERFRGVPLRRPRAPRTPGCSRDPFRRHSWEPGTALRGGPGCHRLSVSPDDMGSSAERLGGPWRDPRRAPLLHSNDDLGSLLSEEDEADAQQEDARYRPSACALSKSASLGVIDTFPDWDDIPPFASQQSLFHGSGSLGQLAGGGRDETPLGRTLSFIRRMTGKTKVRGG</sequence>
<name>A0A1V4KMI0_PATFA</name>